<feature type="repeat" description="ANK" evidence="7">
    <location>
        <begin position="70"/>
        <end position="92"/>
    </location>
</feature>
<dbReference type="PANTHER" id="PTHR24186">
    <property type="entry name" value="PROTEIN PHOSPHATASE 1 REGULATORY SUBUNIT"/>
    <property type="match status" value="1"/>
</dbReference>
<dbReference type="SUPFAM" id="SSF48403">
    <property type="entry name" value="Ankyrin repeat"/>
    <property type="match status" value="1"/>
</dbReference>
<keyword evidence="3" id="KW-0677">Repeat</keyword>
<keyword evidence="2 8" id="KW-0812">Transmembrane</keyword>
<evidence type="ECO:0000313" key="10">
    <source>
        <dbReference type="EMBL" id="RWR90184.1"/>
    </source>
</evidence>
<dbReference type="GO" id="GO:0005886">
    <property type="term" value="C:plasma membrane"/>
    <property type="evidence" value="ECO:0007669"/>
    <property type="project" value="TreeGrafter"/>
</dbReference>
<gene>
    <name evidence="10" type="ORF">CKAN_01926800</name>
</gene>
<dbReference type="InterPro" id="IPR026961">
    <property type="entry name" value="PGG_dom"/>
</dbReference>
<evidence type="ECO:0000256" key="3">
    <source>
        <dbReference type="ARBA" id="ARBA00022737"/>
    </source>
</evidence>
<dbReference type="OrthoDB" id="7729168at2759"/>
<feature type="repeat" description="ANK" evidence="7">
    <location>
        <begin position="106"/>
        <end position="138"/>
    </location>
</feature>
<dbReference type="PANTHER" id="PTHR24186:SF37">
    <property type="entry name" value="PGG DOMAIN-CONTAINING PROTEIN"/>
    <property type="match status" value="1"/>
</dbReference>
<dbReference type="Pfam" id="PF00023">
    <property type="entry name" value="Ank"/>
    <property type="match status" value="1"/>
</dbReference>
<dbReference type="Proteomes" id="UP000283530">
    <property type="component" value="Unassembled WGS sequence"/>
</dbReference>
<evidence type="ECO:0000256" key="1">
    <source>
        <dbReference type="ARBA" id="ARBA00004141"/>
    </source>
</evidence>
<feature type="transmembrane region" description="Helical" evidence="8">
    <location>
        <begin position="323"/>
        <end position="344"/>
    </location>
</feature>
<evidence type="ECO:0000256" key="7">
    <source>
        <dbReference type="PROSITE-ProRule" id="PRU00023"/>
    </source>
</evidence>
<name>A0A443PHE6_9MAGN</name>
<reference evidence="10 11" key="1">
    <citation type="journal article" date="2019" name="Nat. Plants">
        <title>Stout camphor tree genome fills gaps in understanding of flowering plant genome evolution.</title>
        <authorList>
            <person name="Chaw S.M."/>
            <person name="Liu Y.C."/>
            <person name="Wu Y.W."/>
            <person name="Wang H.Y."/>
            <person name="Lin C.I."/>
            <person name="Wu C.S."/>
            <person name="Ke H.M."/>
            <person name="Chang L.Y."/>
            <person name="Hsu C.Y."/>
            <person name="Yang H.T."/>
            <person name="Sudianto E."/>
            <person name="Hsu M.H."/>
            <person name="Wu K.P."/>
            <person name="Wang L.N."/>
            <person name="Leebens-Mack J.H."/>
            <person name="Tsai I.J."/>
        </authorList>
    </citation>
    <scope>NUCLEOTIDE SEQUENCE [LARGE SCALE GENOMIC DNA]</scope>
    <source>
        <strain evidence="11">cv. Chaw 1501</strain>
        <tissue evidence="10">Young leaves</tissue>
    </source>
</reference>
<evidence type="ECO:0000313" key="11">
    <source>
        <dbReference type="Proteomes" id="UP000283530"/>
    </source>
</evidence>
<dbReference type="EMBL" id="QPKB01000008">
    <property type="protein sequence ID" value="RWR90184.1"/>
    <property type="molecule type" value="Genomic_DNA"/>
</dbReference>
<dbReference type="STRING" id="337451.A0A443PHE6"/>
<evidence type="ECO:0000256" key="2">
    <source>
        <dbReference type="ARBA" id="ARBA00022692"/>
    </source>
</evidence>
<protein>
    <submittedName>
        <fullName evidence="10">Ankyrin repeat-containing protein BDA1-like protein</fullName>
    </submittedName>
</protein>
<feature type="domain" description="PGG" evidence="9">
    <location>
        <begin position="280"/>
        <end position="376"/>
    </location>
</feature>
<dbReference type="Pfam" id="PF12796">
    <property type="entry name" value="Ank_2"/>
    <property type="match status" value="2"/>
</dbReference>
<evidence type="ECO:0000256" key="4">
    <source>
        <dbReference type="ARBA" id="ARBA00022989"/>
    </source>
</evidence>
<comment type="caution">
    <text evidence="10">The sequence shown here is derived from an EMBL/GenBank/DDBJ whole genome shotgun (WGS) entry which is preliminary data.</text>
</comment>
<evidence type="ECO:0000256" key="6">
    <source>
        <dbReference type="ARBA" id="ARBA00023136"/>
    </source>
</evidence>
<keyword evidence="6 8" id="KW-0472">Membrane</keyword>
<feature type="transmembrane region" description="Helical" evidence="8">
    <location>
        <begin position="283"/>
        <end position="303"/>
    </location>
</feature>
<accession>A0A443PHE6</accession>
<dbReference type="PROSITE" id="PS50088">
    <property type="entry name" value="ANK_REPEAT"/>
    <property type="match status" value="3"/>
</dbReference>
<comment type="subcellular location">
    <subcellularLocation>
        <location evidence="1">Membrane</location>
        <topology evidence="1">Multi-pass membrane protein</topology>
    </subcellularLocation>
</comment>
<keyword evidence="11" id="KW-1185">Reference proteome</keyword>
<dbReference type="InterPro" id="IPR036770">
    <property type="entry name" value="Ankyrin_rpt-contain_sf"/>
</dbReference>
<evidence type="ECO:0000256" key="5">
    <source>
        <dbReference type="ARBA" id="ARBA00023043"/>
    </source>
</evidence>
<organism evidence="10 11">
    <name type="scientific">Cinnamomum micranthum f. kanehirae</name>
    <dbReference type="NCBI Taxonomy" id="337451"/>
    <lineage>
        <taxon>Eukaryota</taxon>
        <taxon>Viridiplantae</taxon>
        <taxon>Streptophyta</taxon>
        <taxon>Embryophyta</taxon>
        <taxon>Tracheophyta</taxon>
        <taxon>Spermatophyta</taxon>
        <taxon>Magnoliopsida</taxon>
        <taxon>Magnoliidae</taxon>
        <taxon>Laurales</taxon>
        <taxon>Lauraceae</taxon>
        <taxon>Cinnamomum</taxon>
    </lineage>
</organism>
<proteinExistence type="predicted"/>
<dbReference type="InterPro" id="IPR002110">
    <property type="entry name" value="Ankyrin_rpt"/>
</dbReference>
<feature type="repeat" description="ANK" evidence="7">
    <location>
        <begin position="177"/>
        <end position="214"/>
    </location>
</feature>
<feature type="transmembrane region" description="Helical" evidence="8">
    <location>
        <begin position="356"/>
        <end position="378"/>
    </location>
</feature>
<feature type="transmembrane region" description="Helical" evidence="8">
    <location>
        <begin position="390"/>
        <end position="409"/>
    </location>
</feature>
<dbReference type="PROSITE" id="PS50297">
    <property type="entry name" value="ANK_REP_REGION"/>
    <property type="match status" value="2"/>
</dbReference>
<keyword evidence="4 8" id="KW-1133">Transmembrane helix</keyword>
<dbReference type="AlphaFoldDB" id="A0A443PHE6"/>
<evidence type="ECO:0000259" key="9">
    <source>
        <dbReference type="Pfam" id="PF13962"/>
    </source>
</evidence>
<evidence type="ECO:0000256" key="8">
    <source>
        <dbReference type="SAM" id="Phobius"/>
    </source>
</evidence>
<sequence>MDKRLYEAALAGSATSLLELLREDALVLDKALVACVSDTPLHVAAILGHVDFAREILKQKREFAFELNSQGFTPLHLGAAKGYIEIVKELLQTDSSGDICLVRDGDGRTPLHSAAIKGRLTVVQKLLQAKPEAGLVKTDQGETILHLSVKHNHYELVRWVLEWADDDYEFVNMKNDDGNTALHISATKRQIQSVMQTVQLLLSKAGVEVNALNNDGLTALDVLLQRNPSELAVINGIGKILEDAGAIRAKVPPTIQPSNTLCNCKKNTDDHEKKSNNLVHKRWSTLMVVAILIATVTFEAGLHPPGSSDGGYFSYNEYTYQPVFMVIDTTGFLVSLSIIILLISKPPLRPTVLMRLLMVLMWISVTSVSLTFAIFILIDSPGGPMAAAPLLWLGLLYLWLFIRFVLWLLRACGIIKRKEISDVNRDVEMGIRHQV</sequence>
<keyword evidence="5 7" id="KW-0040">ANK repeat</keyword>
<dbReference type="SMART" id="SM00248">
    <property type="entry name" value="ANK"/>
    <property type="match status" value="5"/>
</dbReference>
<dbReference type="Gene3D" id="1.25.40.20">
    <property type="entry name" value="Ankyrin repeat-containing domain"/>
    <property type="match status" value="1"/>
</dbReference>
<dbReference type="Pfam" id="PF13962">
    <property type="entry name" value="PGG"/>
    <property type="match status" value="1"/>
</dbReference>